<dbReference type="Proteomes" id="UP000597761">
    <property type="component" value="Unassembled WGS sequence"/>
</dbReference>
<accession>A0ABQ1PMD2</accession>
<dbReference type="InterPro" id="IPR045709">
    <property type="entry name" value="DUF6065"/>
</dbReference>
<protein>
    <submittedName>
        <fullName evidence="2">Uncharacterized protein</fullName>
    </submittedName>
</protein>
<gene>
    <name evidence="2" type="ORF">GCM10011512_28170</name>
</gene>
<evidence type="ECO:0000256" key="1">
    <source>
        <dbReference type="SAM" id="MobiDB-lite"/>
    </source>
</evidence>
<feature type="compositionally biased region" description="Low complexity" evidence="1">
    <location>
        <begin position="276"/>
        <end position="285"/>
    </location>
</feature>
<name>A0ABQ1PMD2_9MICC</name>
<dbReference type="EMBL" id="BMJI01000026">
    <property type="protein sequence ID" value="GGC99614.1"/>
    <property type="molecule type" value="Genomic_DNA"/>
</dbReference>
<reference evidence="3" key="1">
    <citation type="journal article" date="2019" name="Int. J. Syst. Evol. Microbiol.">
        <title>The Global Catalogue of Microorganisms (GCM) 10K type strain sequencing project: providing services to taxonomists for standard genome sequencing and annotation.</title>
        <authorList>
            <consortium name="The Broad Institute Genomics Platform"/>
            <consortium name="The Broad Institute Genome Sequencing Center for Infectious Disease"/>
            <person name="Wu L."/>
            <person name="Ma J."/>
        </authorList>
    </citation>
    <scope>NUCLEOTIDE SEQUENCE [LARGE SCALE GENOMIC DNA]</scope>
    <source>
        <strain evidence="3">CGMCC 1.15480</strain>
    </source>
</reference>
<feature type="region of interest" description="Disordered" evidence="1">
    <location>
        <begin position="1"/>
        <end position="33"/>
    </location>
</feature>
<evidence type="ECO:0000313" key="2">
    <source>
        <dbReference type="EMBL" id="GGC99614.1"/>
    </source>
</evidence>
<dbReference type="Pfam" id="PF19541">
    <property type="entry name" value="DUF6065"/>
    <property type="match status" value="1"/>
</dbReference>
<comment type="caution">
    <text evidence="2">The sequence shown here is derived from an EMBL/GenBank/DDBJ whole genome shotgun (WGS) entry which is preliminary data.</text>
</comment>
<organism evidence="2 3">
    <name type="scientific">Tersicoccus solisilvae</name>
    <dbReference type="NCBI Taxonomy" id="1882339"/>
    <lineage>
        <taxon>Bacteria</taxon>
        <taxon>Bacillati</taxon>
        <taxon>Actinomycetota</taxon>
        <taxon>Actinomycetes</taxon>
        <taxon>Micrococcales</taxon>
        <taxon>Micrococcaceae</taxon>
        <taxon>Tersicoccus</taxon>
    </lineage>
</organism>
<evidence type="ECO:0000313" key="3">
    <source>
        <dbReference type="Proteomes" id="UP000597761"/>
    </source>
</evidence>
<proteinExistence type="predicted"/>
<keyword evidence="3" id="KW-1185">Reference proteome</keyword>
<feature type="region of interest" description="Disordered" evidence="1">
    <location>
        <begin position="252"/>
        <end position="285"/>
    </location>
</feature>
<dbReference type="RefSeq" id="WP_229660066.1">
    <property type="nucleotide sequence ID" value="NZ_BMJI01000026.1"/>
</dbReference>
<sequence>MDLPGRVHSSPSTAPARTGPATEPAGFPLATARPTTGVTAPLIAYRLGGSALPLAPAAAGRDWMAATDQHFASRCLPLLMANQSGWVLLNNAGLTARWSGDDALRGVEVSYDDGQWPLAGSFFGYGILTWSIPYLFRTPVGWDLLVRGPANSPKHGIAPLEGLVETDWSSSTFTMNWKFTAPGVPVRFEIGEPICMIVPQPRAALEEFRPVMMPVEADPELHRRHLAWARSRHDFLIQRADGWQKDYVRGRHATGESAETPHRTRVHLAGFDPADESPSPAAPHQ</sequence>